<feature type="transmembrane region" description="Helical" evidence="5">
    <location>
        <begin position="99"/>
        <end position="119"/>
    </location>
</feature>
<evidence type="ECO:0000313" key="6">
    <source>
        <dbReference type="EMBL" id="RLQ96330.1"/>
    </source>
</evidence>
<name>A0A3L7K0N1_9BACI</name>
<evidence type="ECO:0000313" key="7">
    <source>
        <dbReference type="Proteomes" id="UP000276770"/>
    </source>
</evidence>
<dbReference type="Gene3D" id="1.20.1530.20">
    <property type="match status" value="1"/>
</dbReference>
<dbReference type="Proteomes" id="UP000276770">
    <property type="component" value="Unassembled WGS sequence"/>
</dbReference>
<dbReference type="InterPro" id="IPR004710">
    <property type="entry name" value="Bilac:Na_transpt"/>
</dbReference>
<keyword evidence="4 5" id="KW-0472">Membrane</keyword>
<organism evidence="6 7">
    <name type="scientific">Falsibacillus albus</name>
    <dbReference type="NCBI Taxonomy" id="2478915"/>
    <lineage>
        <taxon>Bacteria</taxon>
        <taxon>Bacillati</taxon>
        <taxon>Bacillota</taxon>
        <taxon>Bacilli</taxon>
        <taxon>Bacillales</taxon>
        <taxon>Bacillaceae</taxon>
        <taxon>Falsibacillus</taxon>
    </lineage>
</organism>
<evidence type="ECO:0000256" key="2">
    <source>
        <dbReference type="ARBA" id="ARBA00022692"/>
    </source>
</evidence>
<proteinExistence type="predicted"/>
<dbReference type="PANTHER" id="PTHR10361">
    <property type="entry name" value="SODIUM-BILE ACID COTRANSPORTER"/>
    <property type="match status" value="1"/>
</dbReference>
<feature type="transmembrane region" description="Helical" evidence="5">
    <location>
        <begin position="66"/>
        <end position="87"/>
    </location>
</feature>
<dbReference type="InterPro" id="IPR002657">
    <property type="entry name" value="BilAc:Na_symport/Acr3"/>
</dbReference>
<feature type="transmembrane region" description="Helical" evidence="5">
    <location>
        <begin position="34"/>
        <end position="54"/>
    </location>
</feature>
<dbReference type="PANTHER" id="PTHR10361:SF28">
    <property type="entry name" value="P3 PROTEIN-RELATED"/>
    <property type="match status" value="1"/>
</dbReference>
<reference evidence="6 7" key="1">
    <citation type="submission" date="2018-10" db="EMBL/GenBank/DDBJ databases">
        <title>Falsibacillus sp. genome draft.</title>
        <authorList>
            <person name="Shi S."/>
        </authorList>
    </citation>
    <scope>NUCLEOTIDE SEQUENCE [LARGE SCALE GENOMIC DNA]</scope>
    <source>
        <strain evidence="6 7">GY 10110</strain>
    </source>
</reference>
<evidence type="ECO:0000256" key="1">
    <source>
        <dbReference type="ARBA" id="ARBA00004141"/>
    </source>
</evidence>
<comment type="subcellular location">
    <subcellularLocation>
        <location evidence="1">Membrane</location>
        <topology evidence="1">Multi-pass membrane protein</topology>
    </subcellularLocation>
</comment>
<comment type="caution">
    <text evidence="6">The sequence shown here is derived from an EMBL/GenBank/DDBJ whole genome shotgun (WGS) entry which is preliminary data.</text>
</comment>
<dbReference type="OrthoDB" id="1551454at2"/>
<protein>
    <submittedName>
        <fullName evidence="6">Bile acid:sodium symporter family protein</fullName>
    </submittedName>
</protein>
<feature type="transmembrane region" description="Helical" evidence="5">
    <location>
        <begin position="201"/>
        <end position="218"/>
    </location>
</feature>
<feature type="transmembrane region" description="Helical" evidence="5">
    <location>
        <begin position="268"/>
        <end position="286"/>
    </location>
</feature>
<dbReference type="RefSeq" id="WP_121680183.1">
    <property type="nucleotide sequence ID" value="NZ_RCVZ01000004.1"/>
</dbReference>
<sequence>MLISINAFLQKIMPFITPLGVIMGIVFSKDLYTFVFWVPWIFAFMTLAGSLNSSFQDLKRVFFHPLPMFVCLGILHIVMPLLAFAAGEIFFHHDLYTRIGLILSFLIPTGITSLVWVFIYSGNSILTLSIILLDTLLSPFMVPLVLFLFVGTAVEMNSADIMKGLFFLIVIPSVFGMLINQFSKGKIPEKVSPFFSPFSKIAIGVVVAINSSAIAPYLKSLSASLLSIGIVVFILAMSSYFIGFLAAKILKADAPSSVSLTYNSGMRNISAGAVLAITYFPIQVSVPVVAGMLFQQILAAFTGGMLHKFYLSSNNQDKENLSYEKTLTK</sequence>
<dbReference type="EMBL" id="RCVZ01000004">
    <property type="protein sequence ID" value="RLQ96330.1"/>
    <property type="molecule type" value="Genomic_DNA"/>
</dbReference>
<evidence type="ECO:0000256" key="5">
    <source>
        <dbReference type="SAM" id="Phobius"/>
    </source>
</evidence>
<feature type="transmembrane region" description="Helical" evidence="5">
    <location>
        <begin position="161"/>
        <end position="180"/>
    </location>
</feature>
<dbReference type="GO" id="GO:0016020">
    <property type="term" value="C:membrane"/>
    <property type="evidence" value="ECO:0007669"/>
    <property type="project" value="UniProtKB-SubCell"/>
</dbReference>
<accession>A0A3L7K0N1</accession>
<evidence type="ECO:0000256" key="4">
    <source>
        <dbReference type="ARBA" id="ARBA00023136"/>
    </source>
</evidence>
<dbReference type="AlphaFoldDB" id="A0A3L7K0N1"/>
<feature type="transmembrane region" description="Helical" evidence="5">
    <location>
        <begin position="12"/>
        <end position="28"/>
    </location>
</feature>
<keyword evidence="2 5" id="KW-0812">Transmembrane</keyword>
<evidence type="ECO:0000256" key="3">
    <source>
        <dbReference type="ARBA" id="ARBA00022989"/>
    </source>
</evidence>
<feature type="transmembrane region" description="Helical" evidence="5">
    <location>
        <begin position="224"/>
        <end position="247"/>
    </location>
</feature>
<gene>
    <name evidence="6" type="ORF">D9X91_08595</name>
</gene>
<keyword evidence="3 5" id="KW-1133">Transmembrane helix</keyword>
<keyword evidence="7" id="KW-1185">Reference proteome</keyword>
<feature type="transmembrane region" description="Helical" evidence="5">
    <location>
        <begin position="126"/>
        <end position="149"/>
    </location>
</feature>
<dbReference type="InterPro" id="IPR038770">
    <property type="entry name" value="Na+/solute_symporter_sf"/>
</dbReference>
<dbReference type="Pfam" id="PF01758">
    <property type="entry name" value="SBF"/>
    <property type="match status" value="1"/>
</dbReference>